<evidence type="ECO:0000313" key="2">
    <source>
        <dbReference type="Proteomes" id="UP001596160"/>
    </source>
</evidence>
<accession>A0ABW0AUF3</accession>
<protein>
    <submittedName>
        <fullName evidence="1">Uncharacterized protein</fullName>
    </submittedName>
</protein>
<dbReference type="Proteomes" id="UP001596160">
    <property type="component" value="Unassembled WGS sequence"/>
</dbReference>
<sequence>MANTQNDVRMTLRVSRDSGRTWGLLTEVHVGSDPVLPDKPGDFPPCACRRCTERNPVGSLRMVS</sequence>
<dbReference type="EMBL" id="JBHSKP010000024">
    <property type="protein sequence ID" value="MFC5155675.1"/>
    <property type="molecule type" value="Genomic_DNA"/>
</dbReference>
<gene>
    <name evidence="1" type="ORF">ACFPRH_28540</name>
</gene>
<organism evidence="1 2">
    <name type="scientific">Streptomyces amakusaensis</name>
    <dbReference type="NCBI Taxonomy" id="67271"/>
    <lineage>
        <taxon>Bacteria</taxon>
        <taxon>Bacillati</taxon>
        <taxon>Actinomycetota</taxon>
        <taxon>Actinomycetes</taxon>
        <taxon>Kitasatosporales</taxon>
        <taxon>Streptomycetaceae</taxon>
        <taxon>Streptomyces</taxon>
    </lineage>
</organism>
<evidence type="ECO:0000313" key="1">
    <source>
        <dbReference type="EMBL" id="MFC5155675.1"/>
    </source>
</evidence>
<dbReference type="RefSeq" id="WP_344483473.1">
    <property type="nucleotide sequence ID" value="NZ_BAAASB010000021.1"/>
</dbReference>
<keyword evidence="2" id="KW-1185">Reference proteome</keyword>
<reference evidence="2" key="1">
    <citation type="journal article" date="2019" name="Int. J. Syst. Evol. Microbiol.">
        <title>The Global Catalogue of Microorganisms (GCM) 10K type strain sequencing project: providing services to taxonomists for standard genome sequencing and annotation.</title>
        <authorList>
            <consortium name="The Broad Institute Genomics Platform"/>
            <consortium name="The Broad Institute Genome Sequencing Center for Infectious Disease"/>
            <person name="Wu L."/>
            <person name="Ma J."/>
        </authorList>
    </citation>
    <scope>NUCLEOTIDE SEQUENCE [LARGE SCALE GENOMIC DNA]</scope>
    <source>
        <strain evidence="2">PCU 266</strain>
    </source>
</reference>
<comment type="caution">
    <text evidence="1">The sequence shown here is derived from an EMBL/GenBank/DDBJ whole genome shotgun (WGS) entry which is preliminary data.</text>
</comment>
<proteinExistence type="predicted"/>
<name>A0ABW0AUF3_9ACTN</name>